<reference evidence="2" key="1">
    <citation type="submission" date="2021-03" db="EMBL/GenBank/DDBJ databases">
        <authorList>
            <consortium name="Genoscope - CEA"/>
            <person name="William W."/>
        </authorList>
    </citation>
    <scope>NUCLEOTIDE SEQUENCE</scope>
    <source>
        <strain evidence="2">Doubled-haploid Pahang</strain>
    </source>
</reference>
<evidence type="ECO:0000313" key="4">
    <source>
        <dbReference type="Proteomes" id="UP000012960"/>
    </source>
</evidence>
<name>A0A804HNX4_MUSAM</name>
<evidence type="ECO:0000313" key="3">
    <source>
        <dbReference type="EnsemblPlants" id="Ma01_p00920.1"/>
    </source>
</evidence>
<dbReference type="EnsemblPlants" id="Ma01_t00920.1">
    <property type="protein sequence ID" value="Ma01_p00920.1"/>
    <property type="gene ID" value="Ma01_g00920"/>
</dbReference>
<sequence length="166" mass="19177">MLKCGLELTYTGLGRHVASHNKPPRDQAHERASERREREREIEACWRASPTPLPQRALPFRGRSPGQGPLRRLQSGRGNPEKLQTWKTCLADQRIHCNFSFLSDSITSPISSTALLILHSSGIWWVGRNRNAYSAWLRNQKAFIFFERELCHCLLELLMMHGWMVL</sequence>
<evidence type="ECO:0000313" key="2">
    <source>
        <dbReference type="EMBL" id="CAG1858190.1"/>
    </source>
</evidence>
<gene>
    <name evidence="2" type="ORF">GSMUA_284850.1</name>
</gene>
<feature type="compositionally biased region" description="Basic and acidic residues" evidence="1">
    <location>
        <begin position="23"/>
        <end position="41"/>
    </location>
</feature>
<evidence type="ECO:0000256" key="1">
    <source>
        <dbReference type="SAM" id="MobiDB-lite"/>
    </source>
</evidence>
<dbReference type="Gramene" id="Ma01_t00920.1">
    <property type="protein sequence ID" value="Ma01_p00920.1"/>
    <property type="gene ID" value="Ma01_g00920"/>
</dbReference>
<feature type="region of interest" description="Disordered" evidence="1">
    <location>
        <begin position="56"/>
        <end position="80"/>
    </location>
</feature>
<dbReference type="AlphaFoldDB" id="A0A804HNX4"/>
<feature type="region of interest" description="Disordered" evidence="1">
    <location>
        <begin position="15"/>
        <end position="41"/>
    </location>
</feature>
<keyword evidence="4" id="KW-1185">Reference proteome</keyword>
<proteinExistence type="predicted"/>
<reference evidence="3" key="2">
    <citation type="submission" date="2021-05" db="UniProtKB">
        <authorList>
            <consortium name="EnsemblPlants"/>
        </authorList>
    </citation>
    <scope>IDENTIFICATION</scope>
    <source>
        <strain evidence="3">subsp. malaccensis</strain>
    </source>
</reference>
<accession>A0A804HNX4</accession>
<dbReference type="EMBL" id="HG996466">
    <property type="protein sequence ID" value="CAG1858190.1"/>
    <property type="molecule type" value="Genomic_DNA"/>
</dbReference>
<dbReference type="Proteomes" id="UP000012960">
    <property type="component" value="Unplaced"/>
</dbReference>
<dbReference type="InParanoid" id="A0A804HNX4"/>
<protein>
    <submittedName>
        <fullName evidence="2">(wild Malaysian banana) hypothetical protein</fullName>
    </submittedName>
</protein>
<organism evidence="3 4">
    <name type="scientific">Musa acuminata subsp. malaccensis</name>
    <name type="common">Wild banana</name>
    <name type="synonym">Musa malaccensis</name>
    <dbReference type="NCBI Taxonomy" id="214687"/>
    <lineage>
        <taxon>Eukaryota</taxon>
        <taxon>Viridiplantae</taxon>
        <taxon>Streptophyta</taxon>
        <taxon>Embryophyta</taxon>
        <taxon>Tracheophyta</taxon>
        <taxon>Spermatophyta</taxon>
        <taxon>Magnoliopsida</taxon>
        <taxon>Liliopsida</taxon>
        <taxon>Zingiberales</taxon>
        <taxon>Musaceae</taxon>
        <taxon>Musa</taxon>
    </lineage>
</organism>